<gene>
    <name evidence="4" type="ORF">U7230_00590</name>
</gene>
<dbReference type="InterPro" id="IPR003593">
    <property type="entry name" value="AAA+_ATPase"/>
</dbReference>
<evidence type="ECO:0000313" key="4">
    <source>
        <dbReference type="EMBL" id="WRP17551.1"/>
    </source>
</evidence>
<evidence type="ECO:0000256" key="2">
    <source>
        <dbReference type="ARBA" id="ARBA00022840"/>
    </source>
</evidence>
<sequence length="269" mass="30039">MPPATDAVLLDVRHLTRIFGHGAREVRAVDDVSFTLRRGEIASVVGESGSGKSTLARVLLRLIRPTAGRIVFAGQDVTRLSRPGELRAYWRQVQAVFQDPFSSFNQFFPVRRVLERSLRLEGRLEAGERDRRVRWALERVALNPSEVMGKFAHELSGGERQRIMIARALVVRPKLLIADEPTTMVDASSRATILNLLLDLRDEYGMAILFITHDVSLASYVSDTLLVMHQGKVVEQGEAGRVTAHPQHPYTRQLFADAFSLSKGRSVAT</sequence>
<dbReference type="Proteomes" id="UP001332192">
    <property type="component" value="Chromosome"/>
</dbReference>
<evidence type="ECO:0000259" key="3">
    <source>
        <dbReference type="PROSITE" id="PS50893"/>
    </source>
</evidence>
<name>A0ABZ1BYJ1_9FIRM</name>
<dbReference type="InterPro" id="IPR003439">
    <property type="entry name" value="ABC_transporter-like_ATP-bd"/>
</dbReference>
<dbReference type="EMBL" id="CP141615">
    <property type="protein sequence ID" value="WRP17551.1"/>
    <property type="molecule type" value="Genomic_DNA"/>
</dbReference>
<reference evidence="4 5" key="1">
    <citation type="journal article" date="2024" name="Front. Microbiol.">
        <title>Novel thermophilic genera Geochorda gen. nov. and Carboxydochorda gen. nov. from the deep terrestrial subsurface reveal the ecophysiological diversity in the class Limnochordia.</title>
        <authorList>
            <person name="Karnachuk O.V."/>
            <person name="Lukina A.P."/>
            <person name="Avakyan M.R."/>
            <person name="Kadnikov V.V."/>
            <person name="Begmatov S."/>
            <person name="Beletsky A.V."/>
            <person name="Vlasova K.G."/>
            <person name="Novikov A.A."/>
            <person name="Shcherbakova V.A."/>
            <person name="Mardanov A.V."/>
            <person name="Ravin N.V."/>
        </authorList>
    </citation>
    <scope>NUCLEOTIDE SEQUENCE [LARGE SCALE GENOMIC DNA]</scope>
    <source>
        <strain evidence="4 5">L945</strain>
    </source>
</reference>
<dbReference type="PANTHER" id="PTHR43230">
    <property type="entry name" value="ABC-TYPE DIPEPTIDE/OLIGOPEPTIDE TRANSPORT SYSTEM, ATPASE COMPONENT"/>
    <property type="match status" value="1"/>
</dbReference>
<keyword evidence="2 4" id="KW-0067">ATP-binding</keyword>
<dbReference type="CDD" id="cd03257">
    <property type="entry name" value="ABC_NikE_OppD_transporters"/>
    <property type="match status" value="1"/>
</dbReference>
<dbReference type="Pfam" id="PF00005">
    <property type="entry name" value="ABC_tran"/>
    <property type="match status" value="1"/>
</dbReference>
<evidence type="ECO:0000256" key="1">
    <source>
        <dbReference type="ARBA" id="ARBA00022741"/>
    </source>
</evidence>
<dbReference type="RefSeq" id="WP_324716821.1">
    <property type="nucleotide sequence ID" value="NZ_CP141615.1"/>
</dbReference>
<dbReference type="InterPro" id="IPR017871">
    <property type="entry name" value="ABC_transporter-like_CS"/>
</dbReference>
<protein>
    <submittedName>
        <fullName evidence="4">ABC transporter ATP-binding protein</fullName>
    </submittedName>
</protein>
<feature type="domain" description="ABC transporter" evidence="3">
    <location>
        <begin position="10"/>
        <end position="255"/>
    </location>
</feature>
<dbReference type="GO" id="GO:0005524">
    <property type="term" value="F:ATP binding"/>
    <property type="evidence" value="ECO:0007669"/>
    <property type="project" value="UniProtKB-KW"/>
</dbReference>
<proteinExistence type="predicted"/>
<dbReference type="PANTHER" id="PTHR43230:SF3">
    <property type="entry name" value="ABC-TYPE DIPEPTIDE_OLIGOPEPTIDE TRANSPORT SYSTEM, ATPASE COMPONENT"/>
    <property type="match status" value="1"/>
</dbReference>
<dbReference type="SMART" id="SM00382">
    <property type="entry name" value="AAA"/>
    <property type="match status" value="1"/>
</dbReference>
<keyword evidence="5" id="KW-1185">Reference proteome</keyword>
<dbReference type="PROSITE" id="PS00211">
    <property type="entry name" value="ABC_TRANSPORTER_1"/>
    <property type="match status" value="1"/>
</dbReference>
<accession>A0ABZ1BYJ1</accession>
<organism evidence="4 5">
    <name type="scientific">Carboxydichorda subterranea</name>
    <dbReference type="NCBI Taxonomy" id="3109565"/>
    <lineage>
        <taxon>Bacteria</taxon>
        <taxon>Bacillati</taxon>
        <taxon>Bacillota</taxon>
        <taxon>Limnochordia</taxon>
        <taxon>Limnochordales</taxon>
        <taxon>Geochordaceae</taxon>
        <taxon>Carboxydichorda</taxon>
    </lineage>
</organism>
<dbReference type="SUPFAM" id="SSF52540">
    <property type="entry name" value="P-loop containing nucleoside triphosphate hydrolases"/>
    <property type="match status" value="1"/>
</dbReference>
<dbReference type="InterPro" id="IPR027417">
    <property type="entry name" value="P-loop_NTPase"/>
</dbReference>
<evidence type="ECO:0000313" key="5">
    <source>
        <dbReference type="Proteomes" id="UP001332192"/>
    </source>
</evidence>
<dbReference type="PROSITE" id="PS50893">
    <property type="entry name" value="ABC_TRANSPORTER_2"/>
    <property type="match status" value="1"/>
</dbReference>
<dbReference type="Gene3D" id="3.40.50.300">
    <property type="entry name" value="P-loop containing nucleotide triphosphate hydrolases"/>
    <property type="match status" value="1"/>
</dbReference>
<keyword evidence="1" id="KW-0547">Nucleotide-binding</keyword>